<proteinExistence type="predicted"/>
<dbReference type="CDD" id="cd04301">
    <property type="entry name" value="NAT_SF"/>
    <property type="match status" value="1"/>
</dbReference>
<evidence type="ECO:0000259" key="3">
    <source>
        <dbReference type="PROSITE" id="PS51186"/>
    </source>
</evidence>
<dbReference type="InterPro" id="IPR000182">
    <property type="entry name" value="GNAT_dom"/>
</dbReference>
<dbReference type="Pfam" id="PF00583">
    <property type="entry name" value="Acetyltransf_1"/>
    <property type="match status" value="1"/>
</dbReference>
<dbReference type="EMBL" id="JAAVUN010000003">
    <property type="protein sequence ID" value="NKE08922.1"/>
    <property type="molecule type" value="Genomic_DNA"/>
</dbReference>
<dbReference type="Proteomes" id="UP000521379">
    <property type="component" value="Unassembled WGS sequence"/>
</dbReference>
<protein>
    <submittedName>
        <fullName evidence="4">GNAT family N-acetyltransferase</fullName>
    </submittedName>
</protein>
<sequence>MTRRVRTGLAGDGALLHDLAVVTFHDACPPGVDHSTAMAHVETELSPARFEQWLADPDTHVVILEEDGTAIGYVVLVANRPVTATGRRQRPELAEQDSVWFLSKFYVVAEARGTGAARELMTATVDVARAGNASGVWLTVNQLNPRANAFYERCGFQVMGTTTFPMGGQLHDDNVRHIPLP</sequence>
<dbReference type="SUPFAM" id="SSF55729">
    <property type="entry name" value="Acyl-CoA N-acyltransferases (Nat)"/>
    <property type="match status" value="1"/>
</dbReference>
<dbReference type="InterPro" id="IPR050832">
    <property type="entry name" value="Bact_Acetyltransf"/>
</dbReference>
<comment type="caution">
    <text evidence="4">The sequence shown here is derived from an EMBL/GenBank/DDBJ whole genome shotgun (WGS) entry which is preliminary data.</text>
</comment>
<name>A0A846TT15_9MICC</name>
<keyword evidence="5" id="KW-1185">Reference proteome</keyword>
<evidence type="ECO:0000313" key="5">
    <source>
        <dbReference type="Proteomes" id="UP000521379"/>
    </source>
</evidence>
<evidence type="ECO:0000256" key="2">
    <source>
        <dbReference type="ARBA" id="ARBA00023315"/>
    </source>
</evidence>
<dbReference type="AlphaFoldDB" id="A0A846TT15"/>
<gene>
    <name evidence="4" type="ORF">GTW58_02945</name>
</gene>
<dbReference type="GO" id="GO:0016747">
    <property type="term" value="F:acyltransferase activity, transferring groups other than amino-acyl groups"/>
    <property type="evidence" value="ECO:0007669"/>
    <property type="project" value="InterPro"/>
</dbReference>
<organism evidence="4 5">
    <name type="scientific">Kocuria subflava</name>
    <dbReference type="NCBI Taxonomy" id="1736139"/>
    <lineage>
        <taxon>Bacteria</taxon>
        <taxon>Bacillati</taxon>
        <taxon>Actinomycetota</taxon>
        <taxon>Actinomycetes</taxon>
        <taxon>Micrococcales</taxon>
        <taxon>Micrococcaceae</taxon>
        <taxon>Kocuria</taxon>
    </lineage>
</organism>
<keyword evidence="1 4" id="KW-0808">Transferase</keyword>
<dbReference type="RefSeq" id="WP_119932242.1">
    <property type="nucleotide sequence ID" value="NZ_JAAVUN010000003.1"/>
</dbReference>
<accession>A0A846TT15</accession>
<dbReference type="PANTHER" id="PTHR43877">
    <property type="entry name" value="AMINOALKYLPHOSPHONATE N-ACETYLTRANSFERASE-RELATED-RELATED"/>
    <property type="match status" value="1"/>
</dbReference>
<reference evidence="4 5" key="1">
    <citation type="submission" date="2020-02" db="EMBL/GenBank/DDBJ databases">
        <authorList>
            <person name="Sun Q."/>
        </authorList>
    </citation>
    <scope>NUCLEOTIDE SEQUENCE [LARGE SCALE GENOMIC DNA]</scope>
    <source>
        <strain evidence="4 5">YIM 13062</strain>
    </source>
</reference>
<dbReference type="PROSITE" id="PS51186">
    <property type="entry name" value="GNAT"/>
    <property type="match status" value="1"/>
</dbReference>
<dbReference type="InterPro" id="IPR016181">
    <property type="entry name" value="Acyl_CoA_acyltransferase"/>
</dbReference>
<keyword evidence="2" id="KW-0012">Acyltransferase</keyword>
<feature type="domain" description="N-acetyltransferase" evidence="3">
    <location>
        <begin position="22"/>
        <end position="181"/>
    </location>
</feature>
<evidence type="ECO:0000313" key="4">
    <source>
        <dbReference type="EMBL" id="NKE08922.1"/>
    </source>
</evidence>
<evidence type="ECO:0000256" key="1">
    <source>
        <dbReference type="ARBA" id="ARBA00022679"/>
    </source>
</evidence>
<dbReference type="Gene3D" id="3.40.630.30">
    <property type="match status" value="1"/>
</dbReference>